<reference evidence="2" key="1">
    <citation type="journal article" date="2019" name="bioRxiv">
        <title>The Genome of the Zebra Mussel, Dreissena polymorpha: A Resource for Invasive Species Research.</title>
        <authorList>
            <person name="McCartney M.A."/>
            <person name="Auch B."/>
            <person name="Kono T."/>
            <person name="Mallez S."/>
            <person name="Zhang Y."/>
            <person name="Obille A."/>
            <person name="Becker A."/>
            <person name="Abrahante J.E."/>
            <person name="Garbe J."/>
            <person name="Badalamenti J.P."/>
            <person name="Herman A."/>
            <person name="Mangelson H."/>
            <person name="Liachko I."/>
            <person name="Sullivan S."/>
            <person name="Sone E.D."/>
            <person name="Koren S."/>
            <person name="Silverstein K.A.T."/>
            <person name="Beckman K.B."/>
            <person name="Gohl D.M."/>
        </authorList>
    </citation>
    <scope>NUCLEOTIDE SEQUENCE</scope>
    <source>
        <strain evidence="2">Duluth1</strain>
        <tissue evidence="2">Whole animal</tissue>
    </source>
</reference>
<feature type="compositionally biased region" description="Basic residues" evidence="1">
    <location>
        <begin position="1"/>
        <end position="13"/>
    </location>
</feature>
<accession>A0A9D4BK55</accession>
<dbReference type="EMBL" id="JAIWYP010000016">
    <property type="protein sequence ID" value="KAH3697764.1"/>
    <property type="molecule type" value="Genomic_DNA"/>
</dbReference>
<organism evidence="2 3">
    <name type="scientific">Dreissena polymorpha</name>
    <name type="common">Zebra mussel</name>
    <name type="synonym">Mytilus polymorpha</name>
    <dbReference type="NCBI Taxonomy" id="45954"/>
    <lineage>
        <taxon>Eukaryota</taxon>
        <taxon>Metazoa</taxon>
        <taxon>Spiralia</taxon>
        <taxon>Lophotrochozoa</taxon>
        <taxon>Mollusca</taxon>
        <taxon>Bivalvia</taxon>
        <taxon>Autobranchia</taxon>
        <taxon>Heteroconchia</taxon>
        <taxon>Euheterodonta</taxon>
        <taxon>Imparidentia</taxon>
        <taxon>Neoheterodontei</taxon>
        <taxon>Myida</taxon>
        <taxon>Dreissenoidea</taxon>
        <taxon>Dreissenidae</taxon>
        <taxon>Dreissena</taxon>
    </lineage>
</organism>
<gene>
    <name evidence="2" type="ORF">DPMN_085274</name>
</gene>
<sequence length="66" mass="7268">MSTKGKHDKKRKKEINSTGSVSELETDSIEPELSKKQSSSDRAASIEISSGEDNTRKSEISDIKNN</sequence>
<proteinExistence type="predicted"/>
<evidence type="ECO:0000313" key="2">
    <source>
        <dbReference type="EMBL" id="KAH3697764.1"/>
    </source>
</evidence>
<feature type="compositionally biased region" description="Polar residues" evidence="1">
    <location>
        <begin position="40"/>
        <end position="52"/>
    </location>
</feature>
<name>A0A9D4BK55_DREPO</name>
<keyword evidence="3" id="KW-1185">Reference proteome</keyword>
<dbReference type="AlphaFoldDB" id="A0A9D4BK55"/>
<feature type="compositionally biased region" description="Basic and acidic residues" evidence="1">
    <location>
        <begin position="53"/>
        <end position="66"/>
    </location>
</feature>
<comment type="caution">
    <text evidence="2">The sequence shown here is derived from an EMBL/GenBank/DDBJ whole genome shotgun (WGS) entry which is preliminary data.</text>
</comment>
<feature type="region of interest" description="Disordered" evidence="1">
    <location>
        <begin position="1"/>
        <end position="66"/>
    </location>
</feature>
<evidence type="ECO:0000256" key="1">
    <source>
        <dbReference type="SAM" id="MobiDB-lite"/>
    </source>
</evidence>
<protein>
    <submittedName>
        <fullName evidence="2">Uncharacterized protein</fullName>
    </submittedName>
</protein>
<dbReference type="Proteomes" id="UP000828390">
    <property type="component" value="Unassembled WGS sequence"/>
</dbReference>
<reference evidence="2" key="2">
    <citation type="submission" date="2020-11" db="EMBL/GenBank/DDBJ databases">
        <authorList>
            <person name="McCartney M.A."/>
            <person name="Auch B."/>
            <person name="Kono T."/>
            <person name="Mallez S."/>
            <person name="Becker A."/>
            <person name="Gohl D.M."/>
            <person name="Silverstein K.A.T."/>
            <person name="Koren S."/>
            <person name="Bechman K.B."/>
            <person name="Herman A."/>
            <person name="Abrahante J.E."/>
            <person name="Garbe J."/>
        </authorList>
    </citation>
    <scope>NUCLEOTIDE SEQUENCE</scope>
    <source>
        <strain evidence="2">Duluth1</strain>
        <tissue evidence="2">Whole animal</tissue>
    </source>
</reference>
<evidence type="ECO:0000313" key="3">
    <source>
        <dbReference type="Proteomes" id="UP000828390"/>
    </source>
</evidence>